<sequence>MKVSFEWGPTGKCFDSKSPPFKVSGVPTGTAKLGFDMKDLDAPDFYHGGGKVDYSGASEIPYGAFRYKGPCPPTKHRYRFIVKALDAKGKELAKATAAKSFP</sequence>
<accession>A0AAF0KF14</accession>
<dbReference type="EMBL" id="CP124733">
    <property type="protein sequence ID" value="WHA42551.1"/>
    <property type="molecule type" value="Genomic_DNA"/>
</dbReference>
<keyword evidence="1" id="KW-0649">Protein kinase inhibitor</keyword>
<dbReference type="AlphaFoldDB" id="A0AAF0KF14"/>
<dbReference type="SUPFAM" id="SSF49777">
    <property type="entry name" value="PEBP-like"/>
    <property type="match status" value="1"/>
</dbReference>
<dbReference type="InterPro" id="IPR008914">
    <property type="entry name" value="PEBP"/>
</dbReference>
<protein>
    <submittedName>
        <fullName evidence="1">YbhB/YbcL family Raf kinase inhibitor-like protein</fullName>
    </submittedName>
</protein>
<dbReference type="InterPro" id="IPR036610">
    <property type="entry name" value="PEBP-like_sf"/>
</dbReference>
<gene>
    <name evidence="1" type="ORF">CFBP5477_013515</name>
</gene>
<evidence type="ECO:0000313" key="1">
    <source>
        <dbReference type="EMBL" id="WHA42551.1"/>
    </source>
</evidence>
<proteinExistence type="predicted"/>
<dbReference type="Pfam" id="PF01161">
    <property type="entry name" value="PBP"/>
    <property type="match status" value="1"/>
</dbReference>
<name>A0AAF0KF14_9HYPH</name>
<dbReference type="Gene3D" id="3.90.280.10">
    <property type="entry name" value="PEBP-like"/>
    <property type="match status" value="1"/>
</dbReference>
<dbReference type="GO" id="GO:0004860">
    <property type="term" value="F:protein kinase inhibitor activity"/>
    <property type="evidence" value="ECO:0007669"/>
    <property type="project" value="UniProtKB-KW"/>
</dbReference>
<reference evidence="1" key="1">
    <citation type="submission" date="2023-05" db="EMBL/GenBank/DDBJ databases">
        <title>Complete genome sequence of Agrobacterium larrymoorei CFBP5477.</title>
        <authorList>
            <person name="Yen H.-C."/>
            <person name="Chou L."/>
            <person name="Lin Y.-C."/>
            <person name="Lai E.-M."/>
            <person name="Kuo C.-H."/>
        </authorList>
    </citation>
    <scope>NUCLEOTIDE SEQUENCE</scope>
    <source>
        <strain evidence="1">CFBP5477</strain>
    </source>
</reference>
<organism evidence="1 2">
    <name type="scientific">Agrobacterium larrymoorei</name>
    <dbReference type="NCBI Taxonomy" id="160699"/>
    <lineage>
        <taxon>Bacteria</taxon>
        <taxon>Pseudomonadati</taxon>
        <taxon>Pseudomonadota</taxon>
        <taxon>Alphaproteobacteria</taxon>
        <taxon>Hyphomicrobiales</taxon>
        <taxon>Rhizobiaceae</taxon>
        <taxon>Rhizobium/Agrobacterium group</taxon>
        <taxon>Agrobacterium</taxon>
    </lineage>
</organism>
<dbReference type="Proteomes" id="UP000298664">
    <property type="component" value="Chromosome Circular"/>
</dbReference>
<evidence type="ECO:0000313" key="2">
    <source>
        <dbReference type="Proteomes" id="UP000298664"/>
    </source>
</evidence>